<dbReference type="CDD" id="cd08955">
    <property type="entry name" value="KR_2_FAS_SDR_x"/>
    <property type="match status" value="1"/>
</dbReference>
<dbReference type="Gene3D" id="3.40.50.720">
    <property type="entry name" value="NAD(P)-binding Rossmann-like Domain"/>
    <property type="match status" value="1"/>
</dbReference>
<evidence type="ECO:0000256" key="2">
    <source>
        <dbReference type="ARBA" id="ARBA00022450"/>
    </source>
</evidence>
<dbReference type="EMBL" id="LUTY01001408">
    <property type="protein sequence ID" value="OAD21764.1"/>
    <property type="molecule type" value="Genomic_DNA"/>
</dbReference>
<dbReference type="InterPro" id="IPR050091">
    <property type="entry name" value="PKS_NRPS_Biosynth_Enz"/>
</dbReference>
<dbReference type="Proteomes" id="UP000076962">
    <property type="component" value="Unassembled WGS sequence"/>
</dbReference>
<dbReference type="AlphaFoldDB" id="A0A176S1C6"/>
<accession>A0A176S1C6</accession>
<evidence type="ECO:0000259" key="4">
    <source>
        <dbReference type="SMART" id="SM00822"/>
    </source>
</evidence>
<evidence type="ECO:0000313" key="6">
    <source>
        <dbReference type="Proteomes" id="UP000076962"/>
    </source>
</evidence>
<dbReference type="PANTHER" id="PTHR43775:SF37">
    <property type="entry name" value="SI:DKEY-61P9.11"/>
    <property type="match status" value="1"/>
</dbReference>
<keyword evidence="6" id="KW-1185">Reference proteome</keyword>
<evidence type="ECO:0000313" key="5">
    <source>
        <dbReference type="EMBL" id="OAD21764.1"/>
    </source>
</evidence>
<feature type="domain" description="Ketoreductase" evidence="4">
    <location>
        <begin position="36"/>
        <end position="216"/>
    </location>
</feature>
<dbReference type="PATRIC" id="fig|1003181.4.peg.3385"/>
<reference evidence="5 6" key="1">
    <citation type="submission" date="2016-05" db="EMBL/GenBank/DDBJ databases">
        <title>Single-cell genome of chain-forming Candidatus Thiomargarita nelsonii and comparison to other large sulfur-oxidizing bacteria.</title>
        <authorList>
            <person name="Winkel M."/>
            <person name="Salman V."/>
            <person name="Woyke T."/>
            <person name="Schulz-Vogt H."/>
            <person name="Richter M."/>
            <person name="Flood B."/>
            <person name="Bailey J."/>
            <person name="Amann R."/>
            <person name="Mussmann M."/>
        </authorList>
    </citation>
    <scope>NUCLEOTIDE SEQUENCE [LARGE SCALE GENOMIC DNA]</scope>
    <source>
        <strain evidence="5 6">THI036</strain>
    </source>
</reference>
<evidence type="ECO:0000256" key="1">
    <source>
        <dbReference type="ARBA" id="ARBA00006484"/>
    </source>
</evidence>
<feature type="non-terminal residue" evidence="5">
    <location>
        <position position="246"/>
    </location>
</feature>
<dbReference type="SMART" id="SM00822">
    <property type="entry name" value="PKS_KR"/>
    <property type="match status" value="1"/>
</dbReference>
<dbReference type="InterPro" id="IPR013968">
    <property type="entry name" value="PKS_KR"/>
</dbReference>
<sequence>MAQAKHIGKIVVSLQNSENVVVAPSSEETVTFRADSTYLITGGLSGFGLATAQWLVEHGVRHLVLMGRSGASSAMAREVIKTLNERGAKVAVTKADVTQEQQIANVLADIRRSMPPLRGIIHAANVYDDAVLLQLNRERFQKVMTPKIMGAWNLHTQTLNTQLDFFVLFSSFTSMVGNPGQGNYVAANAFLDALAHYRRTLGLPALTVNWGSIADVGYVAQNTDVGEHLQRIGFKPLPSKQALNML</sequence>
<organism evidence="5 6">
    <name type="scientific">Candidatus Thiomargarita nelsonii</name>
    <dbReference type="NCBI Taxonomy" id="1003181"/>
    <lineage>
        <taxon>Bacteria</taxon>
        <taxon>Pseudomonadati</taxon>
        <taxon>Pseudomonadota</taxon>
        <taxon>Gammaproteobacteria</taxon>
        <taxon>Thiotrichales</taxon>
        <taxon>Thiotrichaceae</taxon>
        <taxon>Thiomargarita</taxon>
    </lineage>
</organism>
<keyword evidence="2" id="KW-0596">Phosphopantetheine</keyword>
<keyword evidence="5" id="KW-0808">Transferase</keyword>
<dbReference type="SUPFAM" id="SSF51735">
    <property type="entry name" value="NAD(P)-binding Rossmann-fold domains"/>
    <property type="match status" value="1"/>
</dbReference>
<keyword evidence="3" id="KW-0597">Phosphoprotein</keyword>
<evidence type="ECO:0000256" key="3">
    <source>
        <dbReference type="ARBA" id="ARBA00022553"/>
    </source>
</evidence>
<dbReference type="InterPro" id="IPR036291">
    <property type="entry name" value="NAD(P)-bd_dom_sf"/>
</dbReference>
<dbReference type="GO" id="GO:0006633">
    <property type="term" value="P:fatty acid biosynthetic process"/>
    <property type="evidence" value="ECO:0007669"/>
    <property type="project" value="TreeGrafter"/>
</dbReference>
<gene>
    <name evidence="5" type="ORF">THIOM_002463</name>
</gene>
<proteinExistence type="inferred from homology"/>
<comment type="similarity">
    <text evidence="1">Belongs to the short-chain dehydrogenases/reductases (SDR) family.</text>
</comment>
<dbReference type="PANTHER" id="PTHR43775">
    <property type="entry name" value="FATTY ACID SYNTHASE"/>
    <property type="match status" value="1"/>
</dbReference>
<protein>
    <submittedName>
        <fullName evidence="5">Polyketide synthase, KR domain protein</fullName>
        <ecNumber evidence="5">2.-.-.-</ecNumber>
    </submittedName>
</protein>
<dbReference type="Pfam" id="PF08659">
    <property type="entry name" value="KR"/>
    <property type="match status" value="1"/>
</dbReference>
<dbReference type="InterPro" id="IPR057326">
    <property type="entry name" value="KR_dom"/>
</dbReference>
<comment type="caution">
    <text evidence="5">The sequence shown here is derived from an EMBL/GenBank/DDBJ whole genome shotgun (WGS) entry which is preliminary data.</text>
</comment>
<name>A0A176S1C6_9GAMM</name>
<dbReference type="EC" id="2.-.-.-" evidence="5"/>
<dbReference type="GO" id="GO:0004312">
    <property type="term" value="F:fatty acid synthase activity"/>
    <property type="evidence" value="ECO:0007669"/>
    <property type="project" value="TreeGrafter"/>
</dbReference>